<evidence type="ECO:0000256" key="2">
    <source>
        <dbReference type="ARBA" id="ARBA00022989"/>
    </source>
</evidence>
<evidence type="ECO:0000313" key="6">
    <source>
        <dbReference type="EMBL" id="RMH96188.1"/>
    </source>
</evidence>
<dbReference type="InterPro" id="IPR047769">
    <property type="entry name" value="MFS_ArsJ"/>
</dbReference>
<dbReference type="Pfam" id="PF07690">
    <property type="entry name" value="MFS_1"/>
    <property type="match status" value="1"/>
</dbReference>
<dbReference type="EMBL" id="RFFN01000004">
    <property type="protein sequence ID" value="RMH96188.1"/>
    <property type="molecule type" value="Genomic_DNA"/>
</dbReference>
<dbReference type="InterPro" id="IPR036259">
    <property type="entry name" value="MFS_trans_sf"/>
</dbReference>
<feature type="domain" description="Major facilitator superfamily (MFS) profile" evidence="5">
    <location>
        <begin position="13"/>
        <end position="404"/>
    </location>
</feature>
<dbReference type="PANTHER" id="PTHR23547:SF1">
    <property type="entry name" value="MAJOR FACILITATOR SUPERFAMILY MFS_1"/>
    <property type="match status" value="1"/>
</dbReference>
<evidence type="ECO:0000256" key="4">
    <source>
        <dbReference type="SAM" id="Phobius"/>
    </source>
</evidence>
<reference evidence="6 7" key="1">
    <citation type="submission" date="2018-10" db="EMBL/GenBank/DDBJ databases">
        <title>Pseudomonas songnenensis NEAU-ST5-5(T) genome.</title>
        <authorList>
            <person name="Pengp J."/>
            <person name="Liu Z.-P."/>
        </authorList>
    </citation>
    <scope>NUCLEOTIDE SEQUENCE [LARGE SCALE GENOMIC DNA]</scope>
    <source>
        <strain evidence="6 7">NEAU-ST5-5</strain>
    </source>
</reference>
<gene>
    <name evidence="6" type="ORF">EA798_13710</name>
</gene>
<dbReference type="NCBIfam" id="NF033734">
    <property type="entry name" value="MFS_ArsJ"/>
    <property type="match status" value="1"/>
</dbReference>
<feature type="transmembrane region" description="Helical" evidence="4">
    <location>
        <begin position="21"/>
        <end position="41"/>
    </location>
</feature>
<dbReference type="PANTHER" id="PTHR23547">
    <property type="entry name" value="MAJOR FACILITATOR SUPERFAMILY DOMAIN, GENERAL SUBSTRATE TRANSPORTER"/>
    <property type="match status" value="1"/>
</dbReference>
<organism evidence="6 7">
    <name type="scientific">Pseudomonas songnenensis</name>
    <dbReference type="NCBI Taxonomy" id="1176259"/>
    <lineage>
        <taxon>Bacteria</taxon>
        <taxon>Pseudomonadati</taxon>
        <taxon>Pseudomonadota</taxon>
        <taxon>Gammaproteobacteria</taxon>
        <taxon>Pseudomonadales</taxon>
        <taxon>Pseudomonadaceae</taxon>
        <taxon>Pseudomonas</taxon>
    </lineage>
</organism>
<comment type="caution">
    <text evidence="6">The sequence shown here is derived from an EMBL/GenBank/DDBJ whole genome shotgun (WGS) entry which is preliminary data.</text>
</comment>
<dbReference type="PROSITE" id="PS50850">
    <property type="entry name" value="MFS"/>
    <property type="match status" value="1"/>
</dbReference>
<keyword evidence="2 4" id="KW-1133">Transmembrane helix</keyword>
<accession>A0ABX9USJ9</accession>
<evidence type="ECO:0000256" key="1">
    <source>
        <dbReference type="ARBA" id="ARBA00022692"/>
    </source>
</evidence>
<evidence type="ECO:0000256" key="3">
    <source>
        <dbReference type="ARBA" id="ARBA00023136"/>
    </source>
</evidence>
<dbReference type="InterPro" id="IPR011701">
    <property type="entry name" value="MFS"/>
</dbReference>
<feature type="transmembrane region" description="Helical" evidence="4">
    <location>
        <begin position="288"/>
        <end position="308"/>
    </location>
</feature>
<feature type="transmembrane region" description="Helical" evidence="4">
    <location>
        <begin position="314"/>
        <end position="339"/>
    </location>
</feature>
<dbReference type="SUPFAM" id="SSF103473">
    <property type="entry name" value="MFS general substrate transporter"/>
    <property type="match status" value="1"/>
</dbReference>
<evidence type="ECO:0000313" key="7">
    <source>
        <dbReference type="Proteomes" id="UP000279228"/>
    </source>
</evidence>
<keyword evidence="7" id="KW-1185">Reference proteome</keyword>
<dbReference type="Gene3D" id="1.20.1250.20">
    <property type="entry name" value="MFS general substrate transporter like domains"/>
    <property type="match status" value="2"/>
</dbReference>
<evidence type="ECO:0000259" key="5">
    <source>
        <dbReference type="PROSITE" id="PS50850"/>
    </source>
</evidence>
<feature type="transmembrane region" description="Helical" evidence="4">
    <location>
        <begin position="160"/>
        <end position="193"/>
    </location>
</feature>
<keyword evidence="1 4" id="KW-0812">Transmembrane</keyword>
<dbReference type="InterPro" id="IPR020846">
    <property type="entry name" value="MFS_dom"/>
</dbReference>
<feature type="transmembrane region" description="Helical" evidence="4">
    <location>
        <begin position="248"/>
        <end position="267"/>
    </location>
</feature>
<protein>
    <submittedName>
        <fullName evidence="6">MFS transporter</fullName>
    </submittedName>
</protein>
<dbReference type="RefSeq" id="WP_122099306.1">
    <property type="nucleotide sequence ID" value="NZ_JAMOHS010000003.1"/>
</dbReference>
<proteinExistence type="predicted"/>
<sequence length="404" mass="43425">MQALARLSPEVRQYLIVTGNYWAFTLTDGALRMLVVLHFHSLGYTPLQIAALFLFYEVFGVVTNLIGGYLGARLGLNRTMNLGLAMQVVALLMLTVPAAWLTVPWVMGAQALSGIAKDLNKMSAKSSIKLLVPDSQQGRLYKWIAILTGSKNALKGVGFFLGGALLTLLGFAGAVLAMAAVLAVIWISSLVLLKKDLGKAKAKPKFKDILSKSQAINVLSAARLFLFGARDVWFVIALPVYLSTVFGWNFWMVGGFLACWIIGYGIVQSMAPAITGKRSGKVPDGRVAFIWAALLAALPAAIAVGLTAGASPQWVLIGGLLLFGALFAVNSSLHSYLIVSYAKEDGVSLDVGFYYMSNAMGRLIGTLLSGWVFQAYGLQACLWVSSLFVLLAAIISLRLPRHTQ</sequence>
<keyword evidence="3 4" id="KW-0472">Membrane</keyword>
<feature type="transmembrane region" description="Helical" evidence="4">
    <location>
        <begin position="82"/>
        <end position="103"/>
    </location>
</feature>
<feature type="transmembrane region" description="Helical" evidence="4">
    <location>
        <begin position="377"/>
        <end position="399"/>
    </location>
</feature>
<name>A0ABX9USJ9_9PSED</name>
<dbReference type="Proteomes" id="UP000279228">
    <property type="component" value="Unassembled WGS sequence"/>
</dbReference>
<feature type="transmembrane region" description="Helical" evidence="4">
    <location>
        <begin position="47"/>
        <end position="70"/>
    </location>
</feature>